<proteinExistence type="predicted"/>
<accession>W5SBV6</accession>
<dbReference type="Gene3D" id="1.20.120.240">
    <property type="entry name" value="Lipoprotein, type 6"/>
    <property type="match status" value="1"/>
</dbReference>
<keyword evidence="1" id="KW-0614">Plasmid</keyword>
<reference evidence="1" key="1">
    <citation type="submission" date="2013-02" db="EMBL/GenBank/DDBJ databases">
        <title>Comparative genomics of Borrelia species.</title>
        <authorList>
            <person name="Schwan T.G."/>
            <person name="Raffel S.J."/>
            <person name="Porcella S.F."/>
        </authorList>
    </citation>
    <scope>NUCLEOTIDE SEQUENCE</scope>
    <source>
        <strain evidence="1">YOR</strain>
        <plasmid evidence="1">unnamed</plasmid>
    </source>
</reference>
<dbReference type="EMBL" id="CP004181">
    <property type="protein sequence ID" value="AHH04380.1"/>
    <property type="molecule type" value="Genomic_DNA"/>
</dbReference>
<dbReference type="InterPro" id="IPR036437">
    <property type="entry name" value="OspC-like_sf"/>
</dbReference>
<organism evidence="1">
    <name type="scientific">Borrelia nietonii YOR</name>
    <dbReference type="NCBI Taxonomy" id="1293576"/>
    <lineage>
        <taxon>Bacteria</taxon>
        <taxon>Pseudomonadati</taxon>
        <taxon>Spirochaetota</taxon>
        <taxon>Spirochaetia</taxon>
        <taxon>Spirochaetales</taxon>
        <taxon>Borreliaceae</taxon>
        <taxon>Borrelia</taxon>
        <taxon>Borrelia nietonii</taxon>
    </lineage>
</organism>
<dbReference type="SUPFAM" id="SSF63515">
    <property type="entry name" value="Outer surface protein C (OspC)"/>
    <property type="match status" value="1"/>
</dbReference>
<dbReference type="RefSeq" id="WP_155265630.1">
    <property type="nucleotide sequence ID" value="NZ_CP004181.1"/>
</dbReference>
<dbReference type="GO" id="GO:0009279">
    <property type="term" value="C:cell outer membrane"/>
    <property type="evidence" value="ECO:0007669"/>
    <property type="project" value="InterPro"/>
</dbReference>
<dbReference type="AlphaFoldDB" id="W5SBV6"/>
<evidence type="ECO:0000313" key="1">
    <source>
        <dbReference type="EMBL" id="AHH04380.1"/>
    </source>
</evidence>
<protein>
    <submittedName>
        <fullName evidence="1">Variable outer membrane protein</fullName>
    </submittedName>
</protein>
<dbReference type="HOGENOM" id="CLU_217492_0_0_12"/>
<sequence>MPLNTAINELLKADNKVVKAAIKELTAPAKPKIPAKFLIGINKFK</sequence>
<geneLocation type="plasmid" evidence="1">
    <name>unnamed</name>
</geneLocation>
<name>W5SBV6_9SPIR</name>
<gene>
    <name evidence="1" type="ORF">BHY_1430</name>
</gene>